<evidence type="ECO:0000256" key="1">
    <source>
        <dbReference type="SAM" id="MobiDB-lite"/>
    </source>
</evidence>
<dbReference type="AlphaFoldDB" id="A0A0G4FF17"/>
<dbReference type="OrthoDB" id="19329at2759"/>
<dbReference type="InterPro" id="IPR040025">
    <property type="entry name" value="Znf622/Rei1/Reh1"/>
</dbReference>
<dbReference type="InterPro" id="IPR041661">
    <property type="entry name" value="ZN622/Rei1/Reh1_Znf-C2H2"/>
</dbReference>
<evidence type="ECO:0000259" key="2">
    <source>
        <dbReference type="PROSITE" id="PS00028"/>
    </source>
</evidence>
<dbReference type="Pfam" id="PF12756">
    <property type="entry name" value="zf-C2H2_2"/>
    <property type="match status" value="1"/>
</dbReference>
<feature type="region of interest" description="Disordered" evidence="1">
    <location>
        <begin position="69"/>
        <end position="106"/>
    </location>
</feature>
<name>A0A0G4FF17_VITBC</name>
<feature type="compositionally biased region" description="Basic and acidic residues" evidence="1">
    <location>
        <begin position="71"/>
        <end position="87"/>
    </location>
</feature>
<dbReference type="STRING" id="1169540.A0A0G4FF17"/>
<gene>
    <name evidence="3" type="ORF">Vbra_9121</name>
</gene>
<evidence type="ECO:0000313" key="3">
    <source>
        <dbReference type="EMBL" id="CEM11799.1"/>
    </source>
</evidence>
<dbReference type="EMBL" id="CDMY01000425">
    <property type="protein sequence ID" value="CEM11799.1"/>
    <property type="molecule type" value="Genomic_DNA"/>
</dbReference>
<dbReference type="Proteomes" id="UP000041254">
    <property type="component" value="Unassembled WGS sequence"/>
</dbReference>
<accession>A0A0G4FF17</accession>
<feature type="compositionally biased region" description="Low complexity" evidence="1">
    <location>
        <begin position="88"/>
        <end position="106"/>
    </location>
</feature>
<dbReference type="PANTHER" id="PTHR13182:SF8">
    <property type="entry name" value="CYTOPLASMIC 60S SUBUNIT BIOGENESIS FACTOR ZNF622"/>
    <property type="match status" value="1"/>
</dbReference>
<feature type="region of interest" description="Disordered" evidence="1">
    <location>
        <begin position="221"/>
        <end position="243"/>
    </location>
</feature>
<reference evidence="3 4" key="1">
    <citation type="submission" date="2014-11" db="EMBL/GenBank/DDBJ databases">
        <authorList>
            <person name="Zhu J."/>
            <person name="Qi W."/>
            <person name="Song R."/>
        </authorList>
    </citation>
    <scope>NUCLEOTIDE SEQUENCE [LARGE SCALE GENOMIC DNA]</scope>
</reference>
<protein>
    <recommendedName>
        <fullName evidence="2">C2H2-type domain-containing protein</fullName>
    </recommendedName>
</protein>
<proteinExistence type="predicted"/>
<dbReference type="SMART" id="SM00355">
    <property type="entry name" value="ZnF_C2H2"/>
    <property type="match status" value="2"/>
</dbReference>
<keyword evidence="4" id="KW-1185">Reference proteome</keyword>
<sequence>MEVSSALKCTACQITLDDAEGQRRHYKTDWHRYNLKRKVAGIGPISLQMFERKLALLASVPVTVKGVGHLKQTDRRKGGRGDKDDKTAASSSTAEAPSAAGPAQPSSVEYKLTQCFFDDTEHESIDKLLTYMGQHYSFFIPDAEYLVDIKGLLRFLGGKVFERHQCLYCNKVFSSLSAVRDHMLAKGHTQVGIDNEEILAEIEPFYDYRASYKELYAARRLKSDGKQPPPSTAAVEGPERMRLSDIPEEAAGEEDEWEAVDEEGEIDISDEEDFGAILEQYGLSSAEVTATGNLKLPDGREAAHRSVAYVYRQRIPNRTPPGGPVAAALQDKTNNPRLMLTEGKELTADEKMEKRRLRKETASILKRHLAEQTRLGVKSNRLARNIVRSEQCSSGR</sequence>
<dbReference type="GO" id="GO:0030687">
    <property type="term" value="C:preribosome, large subunit precursor"/>
    <property type="evidence" value="ECO:0007669"/>
    <property type="project" value="TreeGrafter"/>
</dbReference>
<dbReference type="InterPro" id="IPR013087">
    <property type="entry name" value="Znf_C2H2_type"/>
</dbReference>
<feature type="domain" description="C2H2-type" evidence="2">
    <location>
        <begin position="166"/>
        <end position="188"/>
    </location>
</feature>
<dbReference type="PANTHER" id="PTHR13182">
    <property type="entry name" value="ZINC FINGER PROTEIN 622"/>
    <property type="match status" value="1"/>
</dbReference>
<dbReference type="InParanoid" id="A0A0G4FF17"/>
<dbReference type="VEuPathDB" id="CryptoDB:Vbra_9121"/>
<dbReference type="PhylomeDB" id="A0A0G4FF17"/>
<dbReference type="PROSITE" id="PS00028">
    <property type="entry name" value="ZINC_FINGER_C2H2_1"/>
    <property type="match status" value="1"/>
</dbReference>
<dbReference type="GO" id="GO:0042273">
    <property type="term" value="P:ribosomal large subunit biogenesis"/>
    <property type="evidence" value="ECO:0007669"/>
    <property type="project" value="TreeGrafter"/>
</dbReference>
<organism evidence="3 4">
    <name type="scientific">Vitrella brassicaformis (strain CCMP3155)</name>
    <dbReference type="NCBI Taxonomy" id="1169540"/>
    <lineage>
        <taxon>Eukaryota</taxon>
        <taxon>Sar</taxon>
        <taxon>Alveolata</taxon>
        <taxon>Colpodellida</taxon>
        <taxon>Vitrellaceae</taxon>
        <taxon>Vitrella</taxon>
    </lineage>
</organism>
<evidence type="ECO:0000313" key="4">
    <source>
        <dbReference type="Proteomes" id="UP000041254"/>
    </source>
</evidence>
<dbReference type="OMA" id="SHMICKS"/>